<feature type="transmembrane region" description="Helical" evidence="14">
    <location>
        <begin position="925"/>
        <end position="942"/>
    </location>
</feature>
<evidence type="ECO:0000256" key="3">
    <source>
        <dbReference type="ARBA" id="ARBA00004906"/>
    </source>
</evidence>
<feature type="compositionally biased region" description="Acidic residues" evidence="13">
    <location>
        <begin position="220"/>
        <end position="232"/>
    </location>
</feature>
<comment type="caution">
    <text evidence="16">The sequence shown here is derived from an EMBL/GenBank/DDBJ whole genome shotgun (WGS) entry which is preliminary data.</text>
</comment>
<evidence type="ECO:0000256" key="10">
    <source>
        <dbReference type="ARBA" id="ARBA00022833"/>
    </source>
</evidence>
<dbReference type="InterPro" id="IPR011016">
    <property type="entry name" value="Znf_RING-CH"/>
</dbReference>
<evidence type="ECO:0000256" key="12">
    <source>
        <dbReference type="ARBA" id="ARBA00023136"/>
    </source>
</evidence>
<evidence type="ECO:0000256" key="4">
    <source>
        <dbReference type="ARBA" id="ARBA00012483"/>
    </source>
</evidence>
<feature type="region of interest" description="Disordered" evidence="13">
    <location>
        <begin position="275"/>
        <end position="306"/>
    </location>
</feature>
<feature type="region of interest" description="Disordered" evidence="13">
    <location>
        <begin position="212"/>
        <end position="259"/>
    </location>
</feature>
<keyword evidence="12 14" id="KW-0472">Membrane</keyword>
<dbReference type="Proteomes" id="UP001473302">
    <property type="component" value="Unassembled WGS sequence"/>
</dbReference>
<gene>
    <name evidence="16" type="ORF">MFLAVUS_006815</name>
</gene>
<feature type="transmembrane region" description="Helical" evidence="14">
    <location>
        <begin position="973"/>
        <end position="998"/>
    </location>
</feature>
<evidence type="ECO:0000256" key="7">
    <source>
        <dbReference type="ARBA" id="ARBA00022723"/>
    </source>
</evidence>
<keyword evidence="7" id="KW-0479">Metal-binding</keyword>
<feature type="transmembrane region" description="Helical" evidence="14">
    <location>
        <begin position="126"/>
        <end position="151"/>
    </location>
</feature>
<evidence type="ECO:0000259" key="15">
    <source>
        <dbReference type="PROSITE" id="PS51292"/>
    </source>
</evidence>
<protein>
    <recommendedName>
        <fullName evidence="4">RING-type E3 ubiquitin transferase</fullName>
        <ecNumber evidence="4">2.3.2.27</ecNumber>
    </recommendedName>
</protein>
<evidence type="ECO:0000256" key="13">
    <source>
        <dbReference type="SAM" id="MobiDB-lite"/>
    </source>
</evidence>
<feature type="transmembrane region" description="Helical" evidence="14">
    <location>
        <begin position="713"/>
        <end position="732"/>
    </location>
</feature>
<comment type="subcellular location">
    <subcellularLocation>
        <location evidence="2">Membrane</location>
        <topology evidence="2">Multi-pass membrane protein</topology>
    </subcellularLocation>
</comment>
<feature type="domain" description="RING-CH-type" evidence="15">
    <location>
        <begin position="1"/>
        <end position="37"/>
    </location>
</feature>
<dbReference type="SMART" id="SM00744">
    <property type="entry name" value="RINGv"/>
    <property type="match status" value="1"/>
</dbReference>
<organism evidence="16 17">
    <name type="scientific">Mucor flavus</name>
    <dbReference type="NCBI Taxonomy" id="439312"/>
    <lineage>
        <taxon>Eukaryota</taxon>
        <taxon>Fungi</taxon>
        <taxon>Fungi incertae sedis</taxon>
        <taxon>Mucoromycota</taxon>
        <taxon>Mucoromycotina</taxon>
        <taxon>Mucoromycetes</taxon>
        <taxon>Mucorales</taxon>
        <taxon>Mucorineae</taxon>
        <taxon>Mucoraceae</taxon>
        <taxon>Mucor</taxon>
    </lineage>
</organism>
<feature type="transmembrane region" description="Helical" evidence="14">
    <location>
        <begin position="838"/>
        <end position="859"/>
    </location>
</feature>
<keyword evidence="11 14" id="KW-1133">Transmembrane helix</keyword>
<keyword evidence="17" id="KW-1185">Reference proteome</keyword>
<accession>A0ABP9Z2K6</accession>
<evidence type="ECO:0000313" key="17">
    <source>
        <dbReference type="Proteomes" id="UP001473302"/>
    </source>
</evidence>
<dbReference type="EC" id="2.3.2.27" evidence="4"/>
<feature type="transmembrane region" description="Helical" evidence="14">
    <location>
        <begin position="671"/>
        <end position="693"/>
    </location>
</feature>
<keyword evidence="8" id="KW-0863">Zinc-finger</keyword>
<feature type="transmembrane region" description="Helical" evidence="14">
    <location>
        <begin position="84"/>
        <end position="106"/>
    </location>
</feature>
<keyword evidence="5" id="KW-0808">Transferase</keyword>
<feature type="transmembrane region" description="Helical" evidence="14">
    <location>
        <begin position="874"/>
        <end position="895"/>
    </location>
</feature>
<evidence type="ECO:0000256" key="1">
    <source>
        <dbReference type="ARBA" id="ARBA00000900"/>
    </source>
</evidence>
<dbReference type="Gene3D" id="3.30.40.10">
    <property type="entry name" value="Zinc/RING finger domain, C3HC4 (zinc finger)"/>
    <property type="match status" value="1"/>
</dbReference>
<feature type="transmembrane region" description="Helical" evidence="14">
    <location>
        <begin position="562"/>
        <end position="584"/>
    </location>
</feature>
<evidence type="ECO:0000313" key="16">
    <source>
        <dbReference type="EMBL" id="GAA5813338.1"/>
    </source>
</evidence>
<dbReference type="InterPro" id="IPR013083">
    <property type="entry name" value="Znf_RING/FYVE/PHD"/>
</dbReference>
<keyword evidence="6 14" id="KW-0812">Transmembrane</keyword>
<dbReference type="CDD" id="cd16702">
    <property type="entry name" value="RING_CH-C4HC3_MARCH6"/>
    <property type="match status" value="1"/>
</dbReference>
<keyword evidence="10" id="KW-0862">Zinc</keyword>
<evidence type="ECO:0000256" key="2">
    <source>
        <dbReference type="ARBA" id="ARBA00004141"/>
    </source>
</evidence>
<sequence>MDDDQAICRVCRGNSSISHPLFYPCKCSGSIRFVHQDWYCELCEHPFVFTPIYRDDMPDKIPVNVLLGQCIRRFLNGCVTSMRFILVVVVWFILLPTLTVWTWRFYFWSGEGFTNSLNQTRYSLKVFISDCISGQIITAVVVIVFVAAYLFREWVIKNTAHITQPQVNNDRIEELRRELERRRQNVNYNDTLEYNNPYSANIAGYHQMARHDQHNNNQSDNDDNYDDDDSDEYMFHRPASGTQSPFASWRDYQQDTGKSQLQHEIIADDTSANTGTWKASEFGESSKTDYFSEPITEEEPHGSIEEETHVEPVEETHVEPVEEPAVEPAVPNLEEPFDFIENLDNVLEAIGMRGNLFMLPKNSILMSLMINLCLCVTVWIPYIIGRSFILIRPNSLITKPIYMLRLLSDPVIDLLLDNILRVYNNFEMICGYVLPTSILTTIKAIHGDIQSGLYYIVKSIHITLHDNGGGSLSQLLSETTSNILDRTNTIQNWKLIQSNIYSISVIIFKRLRQCATDQGSLDRVVCTAVGYMILISIGSWYLSKNKNTNGSTNEILRQQGVFLKVLFFIFLELIIFPTVCGVLLDISTLPLFTEYTIKSRFHFVLLNPYSGVFLHWFIGTGFIFNFSVFVALVREVVRPGVLFFVPDPNDSQFHPVQDIVDQPILVLLRHLFTITATYFMLILVGMGFVTFLVSKYGGIYPIIWKFDIPISSLPIDLLAVQFLLPPIMSYIVPREFCKKSVTTWWHIVSRQLRLSSYMFGGRYPKEEIGDGGLVRVPTHDNVPIVVPRRRMIVPVDTVTLQPLLASEQNLRHPAISQSEERDTTIVYVPSLFYYRITVFLFLIWTTGSVLVCSISVVPWRNIFAMGPDRPVHDLYSFALGSYIMIVMSSFLNTIVQKYQLLRADDGTIIWSLVKQYLLNKAHKDWAIGLAVLSLFYGVVNILPSHASFRETIIQFNWNNLANLDIIQTSKKTIFPAILSLCFSIIFPSILTVAAIRLLDINDADLDRYLVTYYTR</sequence>
<feature type="transmembrane region" description="Helical" evidence="14">
    <location>
        <begin position="613"/>
        <end position="633"/>
    </location>
</feature>
<feature type="transmembrane region" description="Helical" evidence="14">
    <location>
        <begin position="363"/>
        <end position="384"/>
    </location>
</feature>
<comment type="catalytic activity">
    <reaction evidence="1">
        <text>S-ubiquitinyl-[E2 ubiquitin-conjugating enzyme]-L-cysteine + [acceptor protein]-L-lysine = [E2 ubiquitin-conjugating enzyme]-L-cysteine + N(6)-ubiquitinyl-[acceptor protein]-L-lysine.</text>
        <dbReference type="EC" id="2.3.2.27"/>
    </reaction>
</comment>
<evidence type="ECO:0000256" key="9">
    <source>
        <dbReference type="ARBA" id="ARBA00022786"/>
    </source>
</evidence>
<dbReference type="Pfam" id="PF12906">
    <property type="entry name" value="RINGv"/>
    <property type="match status" value="1"/>
</dbReference>
<dbReference type="SUPFAM" id="SSF57850">
    <property type="entry name" value="RING/U-box"/>
    <property type="match status" value="1"/>
</dbReference>
<dbReference type="PROSITE" id="PS51292">
    <property type="entry name" value="ZF_RING_CH"/>
    <property type="match status" value="1"/>
</dbReference>
<dbReference type="PANTHER" id="PTHR13145">
    <property type="entry name" value="SSM4 PROTEIN"/>
    <property type="match status" value="1"/>
</dbReference>
<feature type="transmembrane region" description="Helical" evidence="14">
    <location>
        <begin position="521"/>
        <end position="542"/>
    </location>
</feature>
<reference evidence="16 17" key="1">
    <citation type="submission" date="2024-04" db="EMBL/GenBank/DDBJ databases">
        <title>genome sequences of Mucor flavus KT1a and Helicostylum pulchrum KT1b strains isolated from the surface of a dry-aged beef.</title>
        <authorList>
            <person name="Toyotome T."/>
            <person name="Hosono M."/>
            <person name="Torimaru M."/>
            <person name="Fukuda K."/>
            <person name="Mikami N."/>
        </authorList>
    </citation>
    <scope>NUCLEOTIDE SEQUENCE [LARGE SCALE GENOMIC DNA]</scope>
    <source>
        <strain evidence="16 17">KT1a</strain>
    </source>
</reference>
<keyword evidence="9" id="KW-0833">Ubl conjugation pathway</keyword>
<dbReference type="PANTHER" id="PTHR13145:SF0">
    <property type="entry name" value="E3 UBIQUITIN-PROTEIN LIGASE MARCHF6"/>
    <property type="match status" value="1"/>
</dbReference>
<comment type="pathway">
    <text evidence="3">Protein modification; protein ubiquitination.</text>
</comment>
<evidence type="ECO:0000256" key="6">
    <source>
        <dbReference type="ARBA" id="ARBA00022692"/>
    </source>
</evidence>
<feature type="compositionally biased region" description="Polar residues" evidence="13">
    <location>
        <begin position="275"/>
        <end position="289"/>
    </location>
</feature>
<name>A0ABP9Z2K6_9FUNG</name>
<evidence type="ECO:0000256" key="5">
    <source>
        <dbReference type="ARBA" id="ARBA00022679"/>
    </source>
</evidence>
<evidence type="ECO:0000256" key="8">
    <source>
        <dbReference type="ARBA" id="ARBA00022771"/>
    </source>
</evidence>
<proteinExistence type="predicted"/>
<dbReference type="EMBL" id="BAABUK010000016">
    <property type="protein sequence ID" value="GAA5813338.1"/>
    <property type="molecule type" value="Genomic_DNA"/>
</dbReference>
<evidence type="ECO:0000256" key="11">
    <source>
        <dbReference type="ARBA" id="ARBA00022989"/>
    </source>
</evidence>
<evidence type="ECO:0000256" key="14">
    <source>
        <dbReference type="SAM" id="Phobius"/>
    </source>
</evidence>